<dbReference type="AlphaFoldDB" id="A0A6J7IYN1"/>
<dbReference type="Pfam" id="PF13489">
    <property type="entry name" value="Methyltransf_23"/>
    <property type="match status" value="1"/>
</dbReference>
<proteinExistence type="predicted"/>
<dbReference type="EMBL" id="CAFBMW010000010">
    <property type="protein sequence ID" value="CAB4936248.1"/>
    <property type="molecule type" value="Genomic_DNA"/>
</dbReference>
<dbReference type="InterPro" id="IPR029063">
    <property type="entry name" value="SAM-dependent_MTases_sf"/>
</dbReference>
<evidence type="ECO:0000256" key="1">
    <source>
        <dbReference type="SAM" id="MobiDB-lite"/>
    </source>
</evidence>
<dbReference type="Gene3D" id="3.40.50.150">
    <property type="entry name" value="Vaccinia Virus protein VP39"/>
    <property type="match status" value="1"/>
</dbReference>
<gene>
    <name evidence="2" type="ORF">UFOPK3662_01560</name>
</gene>
<feature type="region of interest" description="Disordered" evidence="1">
    <location>
        <begin position="319"/>
        <end position="347"/>
    </location>
</feature>
<protein>
    <submittedName>
        <fullName evidence="2">Unannotated protein</fullName>
    </submittedName>
</protein>
<evidence type="ECO:0000313" key="2">
    <source>
        <dbReference type="EMBL" id="CAB4936248.1"/>
    </source>
</evidence>
<name>A0A6J7IYN1_9ZZZZ</name>
<reference evidence="2" key="1">
    <citation type="submission" date="2020-05" db="EMBL/GenBank/DDBJ databases">
        <authorList>
            <person name="Chiriac C."/>
            <person name="Salcher M."/>
            <person name="Ghai R."/>
            <person name="Kavagutti S V."/>
        </authorList>
    </citation>
    <scope>NUCLEOTIDE SEQUENCE</scope>
</reference>
<sequence length="360" mass="39570">MRAARRARILGDIDLRRGRCLEIGPLANPVVDPDVADVRYVDVVDRAGLLAHYDGNPAVDPEAIPEQHFWLTRPDGTVSTLAEAVAADAPYQHVVASHVIEHVPDMVGWLRDVAQVLTGDGALVLAVPDRRYCFDVHRTPATVGQVLQAHLDGDRTPSVRAVLDHFMKAVDYSAEQAWAGEQPPTQGSHPIDDVRRHVARQQAGDYVDCHVWPLTPRGFADLMDDLLALGEVDFAVERLTATRVGEQEFYATLRRLDRTREPSVAIEEARVALARMRSDLPDESPAPRGGDGGLVPGHVVADLEQQLAETRERLTRVRAARDRARRQRDRARAEAVTAGSTSDPGVVARLGRRLGLGRGR</sequence>
<accession>A0A6J7IYN1</accession>
<organism evidence="2">
    <name type="scientific">freshwater metagenome</name>
    <dbReference type="NCBI Taxonomy" id="449393"/>
    <lineage>
        <taxon>unclassified sequences</taxon>
        <taxon>metagenomes</taxon>
        <taxon>ecological metagenomes</taxon>
    </lineage>
</organism>
<dbReference type="SUPFAM" id="SSF53335">
    <property type="entry name" value="S-adenosyl-L-methionine-dependent methyltransferases"/>
    <property type="match status" value="1"/>
</dbReference>